<dbReference type="HOGENOM" id="CLU_115476_0_0_1"/>
<evidence type="ECO:0000313" key="1">
    <source>
        <dbReference type="EMBL" id="ETI27648.1"/>
    </source>
</evidence>
<protein>
    <submittedName>
        <fullName evidence="1">Uncharacterized protein</fullName>
    </submittedName>
</protein>
<accession>V9DMV3</accession>
<organism evidence="1 2">
    <name type="scientific">Cladophialophora carrionii CBS 160.54</name>
    <dbReference type="NCBI Taxonomy" id="1279043"/>
    <lineage>
        <taxon>Eukaryota</taxon>
        <taxon>Fungi</taxon>
        <taxon>Dikarya</taxon>
        <taxon>Ascomycota</taxon>
        <taxon>Pezizomycotina</taxon>
        <taxon>Eurotiomycetes</taxon>
        <taxon>Chaetothyriomycetidae</taxon>
        <taxon>Chaetothyriales</taxon>
        <taxon>Herpotrichiellaceae</taxon>
        <taxon>Cladophialophora</taxon>
    </lineage>
</organism>
<gene>
    <name evidence="1" type="ORF">G647_00097</name>
</gene>
<dbReference type="RefSeq" id="XP_008721722.1">
    <property type="nucleotide sequence ID" value="XM_008723500.1"/>
</dbReference>
<dbReference type="VEuPathDB" id="FungiDB:G647_00097"/>
<evidence type="ECO:0000313" key="2">
    <source>
        <dbReference type="Proteomes" id="UP000030678"/>
    </source>
</evidence>
<dbReference type="GeneID" id="19978590"/>
<reference evidence="1 2" key="1">
    <citation type="submission" date="2013-03" db="EMBL/GenBank/DDBJ databases">
        <title>The Genome Sequence of Cladophialophora carrionii CBS 160.54.</title>
        <authorList>
            <consortium name="The Broad Institute Genomics Platform"/>
            <person name="Cuomo C."/>
            <person name="de Hoog S."/>
            <person name="Gorbushina A."/>
            <person name="Walker B."/>
            <person name="Young S.K."/>
            <person name="Zeng Q."/>
            <person name="Gargeya S."/>
            <person name="Fitzgerald M."/>
            <person name="Haas B."/>
            <person name="Abouelleil A."/>
            <person name="Allen A.W."/>
            <person name="Alvarado L."/>
            <person name="Arachchi H.M."/>
            <person name="Berlin A.M."/>
            <person name="Chapman S.B."/>
            <person name="Gainer-Dewar J."/>
            <person name="Goldberg J."/>
            <person name="Griggs A."/>
            <person name="Gujja S."/>
            <person name="Hansen M."/>
            <person name="Howarth C."/>
            <person name="Imamovic A."/>
            <person name="Ireland A."/>
            <person name="Larimer J."/>
            <person name="McCowan C."/>
            <person name="Murphy C."/>
            <person name="Pearson M."/>
            <person name="Poon T.W."/>
            <person name="Priest M."/>
            <person name="Roberts A."/>
            <person name="Saif S."/>
            <person name="Shea T."/>
            <person name="Sisk P."/>
            <person name="Sykes S."/>
            <person name="Wortman J."/>
            <person name="Nusbaum C."/>
            <person name="Birren B."/>
        </authorList>
    </citation>
    <scope>NUCLEOTIDE SEQUENCE [LARGE SCALE GENOMIC DNA]</scope>
    <source>
        <strain evidence="1 2">CBS 160.54</strain>
    </source>
</reference>
<proteinExistence type="predicted"/>
<dbReference type="AlphaFoldDB" id="V9DMV3"/>
<name>V9DMV3_9EURO</name>
<sequence length="150" mass="17060">MEERPSNAIAVILVNDYPHLAAFSNGLQTQYGHWQGMVLLRRQNPRRWLFQSDIIGADMHCYVTSGGETFVKGCRPEDAEQAYVEFLDFMARKARRDAEQAVQAAKKRLALAKAMRRGLAEYTAEGKKREFPEVHVPNAVDVHGYGDIFF</sequence>
<dbReference type="Proteomes" id="UP000030678">
    <property type="component" value="Unassembled WGS sequence"/>
</dbReference>
<dbReference type="EMBL" id="KB822697">
    <property type="protein sequence ID" value="ETI27648.1"/>
    <property type="molecule type" value="Genomic_DNA"/>
</dbReference>